<evidence type="ECO:0000313" key="1">
    <source>
        <dbReference type="EMBL" id="SVC92648.1"/>
    </source>
</evidence>
<organism evidence="1">
    <name type="scientific">marine metagenome</name>
    <dbReference type="NCBI Taxonomy" id="408172"/>
    <lineage>
        <taxon>unclassified sequences</taxon>
        <taxon>metagenomes</taxon>
        <taxon>ecological metagenomes</taxon>
    </lineage>
</organism>
<dbReference type="AlphaFoldDB" id="A0A382R6J5"/>
<protein>
    <submittedName>
        <fullName evidence="1">Uncharacterized protein</fullName>
    </submittedName>
</protein>
<feature type="non-terminal residue" evidence="1">
    <location>
        <position position="36"/>
    </location>
</feature>
<proteinExistence type="predicted"/>
<name>A0A382R6J5_9ZZZZ</name>
<reference evidence="1" key="1">
    <citation type="submission" date="2018-05" db="EMBL/GenBank/DDBJ databases">
        <authorList>
            <person name="Lanie J.A."/>
            <person name="Ng W.-L."/>
            <person name="Kazmierczak K.M."/>
            <person name="Andrzejewski T.M."/>
            <person name="Davidsen T.M."/>
            <person name="Wayne K.J."/>
            <person name="Tettelin H."/>
            <person name="Glass J.I."/>
            <person name="Rusch D."/>
            <person name="Podicherti R."/>
            <person name="Tsui H.-C.T."/>
            <person name="Winkler M.E."/>
        </authorList>
    </citation>
    <scope>NUCLEOTIDE SEQUENCE</scope>
</reference>
<sequence length="36" mass="4028">MTEERGAARVVSQVLVNWYLLDMQAHAEDVGQDPVV</sequence>
<dbReference type="EMBL" id="UINC01119084">
    <property type="protein sequence ID" value="SVC92648.1"/>
    <property type="molecule type" value="Genomic_DNA"/>
</dbReference>
<gene>
    <name evidence="1" type="ORF">METZ01_LOCUS345502</name>
</gene>
<feature type="non-terminal residue" evidence="1">
    <location>
        <position position="1"/>
    </location>
</feature>
<accession>A0A382R6J5</accession>